<dbReference type="SUPFAM" id="SSF103473">
    <property type="entry name" value="MFS general substrate transporter"/>
    <property type="match status" value="1"/>
</dbReference>
<evidence type="ECO:0000313" key="8">
    <source>
        <dbReference type="EMBL" id="MBI3128370.1"/>
    </source>
</evidence>
<evidence type="ECO:0000256" key="4">
    <source>
        <dbReference type="ARBA" id="ARBA00022989"/>
    </source>
</evidence>
<comment type="subcellular location">
    <subcellularLocation>
        <location evidence="1">Cell membrane</location>
        <topology evidence="1">Multi-pass membrane protein</topology>
    </subcellularLocation>
</comment>
<dbReference type="GO" id="GO:0022857">
    <property type="term" value="F:transmembrane transporter activity"/>
    <property type="evidence" value="ECO:0007669"/>
    <property type="project" value="InterPro"/>
</dbReference>
<evidence type="ECO:0000256" key="1">
    <source>
        <dbReference type="ARBA" id="ARBA00004651"/>
    </source>
</evidence>
<feature type="transmembrane region" description="Helical" evidence="6">
    <location>
        <begin position="256"/>
        <end position="276"/>
    </location>
</feature>
<evidence type="ECO:0000256" key="2">
    <source>
        <dbReference type="ARBA" id="ARBA00022475"/>
    </source>
</evidence>
<reference evidence="8" key="1">
    <citation type="submission" date="2020-07" db="EMBL/GenBank/DDBJ databases">
        <title>Huge and variable diversity of episymbiotic CPR bacteria and DPANN archaea in groundwater ecosystems.</title>
        <authorList>
            <person name="He C.Y."/>
            <person name="Keren R."/>
            <person name="Whittaker M."/>
            <person name="Farag I.F."/>
            <person name="Doudna J."/>
            <person name="Cate J.H.D."/>
            <person name="Banfield J.F."/>
        </authorList>
    </citation>
    <scope>NUCLEOTIDE SEQUENCE</scope>
    <source>
        <strain evidence="8">NC_groundwater_763_Ag_S-0.2um_68_21</strain>
    </source>
</reference>
<evidence type="ECO:0000256" key="6">
    <source>
        <dbReference type="SAM" id="Phobius"/>
    </source>
</evidence>
<keyword evidence="5 6" id="KW-0472">Membrane</keyword>
<feature type="transmembrane region" description="Helical" evidence="6">
    <location>
        <begin position="180"/>
        <end position="201"/>
    </location>
</feature>
<evidence type="ECO:0000313" key="9">
    <source>
        <dbReference type="Proteomes" id="UP000782312"/>
    </source>
</evidence>
<feature type="transmembrane region" description="Helical" evidence="6">
    <location>
        <begin position="222"/>
        <end position="244"/>
    </location>
</feature>
<feature type="transmembrane region" description="Helical" evidence="6">
    <location>
        <begin position="373"/>
        <end position="392"/>
    </location>
</feature>
<dbReference type="PROSITE" id="PS50850">
    <property type="entry name" value="MFS"/>
    <property type="match status" value="1"/>
</dbReference>
<dbReference type="InterPro" id="IPR052425">
    <property type="entry name" value="Uncharacterized_MFS-type"/>
</dbReference>
<keyword evidence="3 6" id="KW-0812">Transmembrane</keyword>
<feature type="transmembrane region" description="Helical" evidence="6">
    <location>
        <begin position="283"/>
        <end position="303"/>
    </location>
</feature>
<dbReference type="InterPro" id="IPR011701">
    <property type="entry name" value="MFS"/>
</dbReference>
<feature type="transmembrane region" description="Helical" evidence="6">
    <location>
        <begin position="91"/>
        <end position="118"/>
    </location>
</feature>
<evidence type="ECO:0000256" key="5">
    <source>
        <dbReference type="ARBA" id="ARBA00023136"/>
    </source>
</evidence>
<dbReference type="CDD" id="cd17370">
    <property type="entry name" value="MFS_MJ1317_like"/>
    <property type="match status" value="1"/>
</dbReference>
<dbReference type="Proteomes" id="UP000782312">
    <property type="component" value="Unassembled WGS sequence"/>
</dbReference>
<name>A0A932HZ36_UNCTE</name>
<keyword evidence="2" id="KW-1003">Cell membrane</keyword>
<accession>A0A932HZ36</accession>
<feature type="transmembrane region" description="Helical" evidence="6">
    <location>
        <begin position="157"/>
        <end position="174"/>
    </location>
</feature>
<feature type="transmembrane region" description="Helical" evidence="6">
    <location>
        <begin position="49"/>
        <end position="71"/>
    </location>
</feature>
<dbReference type="Gene3D" id="1.20.1250.20">
    <property type="entry name" value="MFS general substrate transporter like domains"/>
    <property type="match status" value="2"/>
</dbReference>
<evidence type="ECO:0000256" key="3">
    <source>
        <dbReference type="ARBA" id="ARBA00022692"/>
    </source>
</evidence>
<feature type="transmembrane region" description="Helical" evidence="6">
    <location>
        <begin position="20"/>
        <end position="37"/>
    </location>
</feature>
<keyword evidence="4 6" id="KW-1133">Transmembrane helix</keyword>
<dbReference type="GO" id="GO:0005886">
    <property type="term" value="C:plasma membrane"/>
    <property type="evidence" value="ECO:0007669"/>
    <property type="project" value="UniProtKB-SubCell"/>
</dbReference>
<sequence>MGKDAPAQESGADLPRRRAVGFIIFIGVVSLFGDMTYEGARSITGPFLAVLGAGATAVGVVAGLGELVGYAVRLASGYLSDRTGRYWAVTIAGYAINLLAVPLLALVHHWELAAILIVSERMGKAIRTPARDAMLSHASSRIGLGWGFGLHEALDQTGAIAGPLIISAVLYFGGEYRTGFGILLVPALLALAVLLAARFSYPRPRDFELAPPPMTAEGLPKSFWIYMAGAMLIGAGFADFPLLAFHFEKAKTVPVVWIPTLYAVAMAADAIAALALGRLFDRVGIRAMILAAGLSLAAVPLAVLGGLEAAVAAMVLWGVGMGAQESVMRAAIAALAPSHRRATAYGIFNAGFGAAWFAGSALMGFLYDWSVMAMVAASVLLQAMSLPILASLGRVRFR</sequence>
<comment type="caution">
    <text evidence="8">The sequence shown here is derived from an EMBL/GenBank/DDBJ whole genome shotgun (WGS) entry which is preliminary data.</text>
</comment>
<evidence type="ECO:0000259" key="7">
    <source>
        <dbReference type="PROSITE" id="PS50850"/>
    </source>
</evidence>
<dbReference type="Pfam" id="PF07690">
    <property type="entry name" value="MFS_1"/>
    <property type="match status" value="1"/>
</dbReference>
<dbReference type="AlphaFoldDB" id="A0A932HZ36"/>
<gene>
    <name evidence="8" type="ORF">HYZ11_12255</name>
</gene>
<proteinExistence type="predicted"/>
<dbReference type="PANTHER" id="PTHR42688:SF1">
    <property type="entry name" value="BLR5212 PROTEIN"/>
    <property type="match status" value="1"/>
</dbReference>
<feature type="transmembrane region" description="Helical" evidence="6">
    <location>
        <begin position="344"/>
        <end position="367"/>
    </location>
</feature>
<feature type="domain" description="Major facilitator superfamily (MFS) profile" evidence="7">
    <location>
        <begin position="20"/>
        <end position="394"/>
    </location>
</feature>
<dbReference type="InterPro" id="IPR036259">
    <property type="entry name" value="MFS_trans_sf"/>
</dbReference>
<protein>
    <submittedName>
        <fullName evidence="8">MFS transporter</fullName>
    </submittedName>
</protein>
<dbReference type="EMBL" id="JACPUR010000028">
    <property type="protein sequence ID" value="MBI3128370.1"/>
    <property type="molecule type" value="Genomic_DNA"/>
</dbReference>
<dbReference type="PANTHER" id="PTHR42688">
    <property type="entry name" value="CONSERVED PROTEIN"/>
    <property type="match status" value="1"/>
</dbReference>
<organism evidence="8 9">
    <name type="scientific">Tectimicrobiota bacterium</name>
    <dbReference type="NCBI Taxonomy" id="2528274"/>
    <lineage>
        <taxon>Bacteria</taxon>
        <taxon>Pseudomonadati</taxon>
        <taxon>Nitrospinota/Tectimicrobiota group</taxon>
        <taxon>Candidatus Tectimicrobiota</taxon>
    </lineage>
</organism>
<dbReference type="InterPro" id="IPR020846">
    <property type="entry name" value="MFS_dom"/>
</dbReference>